<dbReference type="GO" id="GO:0004853">
    <property type="term" value="F:uroporphyrinogen decarboxylase activity"/>
    <property type="evidence" value="ECO:0007669"/>
    <property type="project" value="InterPro"/>
</dbReference>
<dbReference type="PANTHER" id="PTHR47099">
    <property type="entry name" value="METHYLCOBAMIDE:COM METHYLTRANSFERASE MTBA"/>
    <property type="match status" value="1"/>
</dbReference>
<dbReference type="Proteomes" id="UP000824002">
    <property type="component" value="Unassembled WGS sequence"/>
</dbReference>
<comment type="caution">
    <text evidence="2">The sequence shown here is derived from an EMBL/GenBank/DDBJ whole genome shotgun (WGS) entry which is preliminary data.</text>
</comment>
<evidence type="ECO:0000313" key="2">
    <source>
        <dbReference type="EMBL" id="HIS77205.1"/>
    </source>
</evidence>
<dbReference type="Pfam" id="PF01208">
    <property type="entry name" value="URO-D"/>
    <property type="match status" value="1"/>
</dbReference>
<dbReference type="GO" id="GO:0006779">
    <property type="term" value="P:porphyrin-containing compound biosynthetic process"/>
    <property type="evidence" value="ECO:0007669"/>
    <property type="project" value="InterPro"/>
</dbReference>
<evidence type="ECO:0000313" key="3">
    <source>
        <dbReference type="Proteomes" id="UP000824002"/>
    </source>
</evidence>
<dbReference type="InterPro" id="IPR000257">
    <property type="entry name" value="Uroporphyrinogen_deCOase"/>
</dbReference>
<sequence length="336" mass="38006">MTSREKVLEIFNRKSTNGGAMWTGHPNDATVPIYAEKWGIEPTREAIFQFLNDDCRWFTADSGYHHPSGRPAIDPSYGTERHTLSAEGCFANAETIADIEKYPWPDPDYCDFTEIYKQVEQFPDKMVFTGMWCPFFHNIADFFGMENYFIKMYECPEVVEAATERIVDYYVAANEKYFAGLGDKADVMFFGNDFGTQRDLFVSPELFRKFVLPSFKRLIAVGKKYNKKIMLHSCGSIYRIIPDLIDAGVDILHPIQAQAAGMSASDLAQYKNDLAFVGGIDAQTFFVNATPQQIKDEVHRVRDILGPNIVISPSHEEVLPNVPAENILAMAEAARD</sequence>
<dbReference type="EMBL" id="DVJP01000069">
    <property type="protein sequence ID" value="HIS77205.1"/>
    <property type="molecule type" value="Genomic_DNA"/>
</dbReference>
<dbReference type="Gene3D" id="3.20.20.210">
    <property type="match status" value="1"/>
</dbReference>
<evidence type="ECO:0000259" key="1">
    <source>
        <dbReference type="Pfam" id="PF01208"/>
    </source>
</evidence>
<proteinExistence type="predicted"/>
<dbReference type="SUPFAM" id="SSF51726">
    <property type="entry name" value="UROD/MetE-like"/>
    <property type="match status" value="1"/>
</dbReference>
<dbReference type="PANTHER" id="PTHR47099:SF1">
    <property type="entry name" value="METHYLCOBAMIDE:COM METHYLTRANSFERASE MTBA"/>
    <property type="match status" value="1"/>
</dbReference>
<accession>A0A9D1FPV7</accession>
<feature type="domain" description="Uroporphyrinogen decarboxylase (URO-D)" evidence="1">
    <location>
        <begin position="95"/>
        <end position="335"/>
    </location>
</feature>
<gene>
    <name evidence="2" type="ORF">IAB51_10440</name>
</gene>
<protein>
    <recommendedName>
        <fullName evidence="1">Uroporphyrinogen decarboxylase (URO-D) domain-containing protein</fullName>
    </recommendedName>
</protein>
<reference evidence="2" key="1">
    <citation type="submission" date="2020-10" db="EMBL/GenBank/DDBJ databases">
        <authorList>
            <person name="Gilroy R."/>
        </authorList>
    </citation>
    <scope>NUCLEOTIDE SEQUENCE</scope>
    <source>
        <strain evidence="2">CHK199-13235</strain>
    </source>
</reference>
<dbReference type="InterPro" id="IPR052024">
    <property type="entry name" value="Methanogen_methyltrans"/>
</dbReference>
<reference evidence="2" key="2">
    <citation type="journal article" date="2021" name="PeerJ">
        <title>Extensive microbial diversity within the chicken gut microbiome revealed by metagenomics and culture.</title>
        <authorList>
            <person name="Gilroy R."/>
            <person name="Ravi A."/>
            <person name="Getino M."/>
            <person name="Pursley I."/>
            <person name="Horton D.L."/>
            <person name="Alikhan N.F."/>
            <person name="Baker D."/>
            <person name="Gharbi K."/>
            <person name="Hall N."/>
            <person name="Watson M."/>
            <person name="Adriaenssens E.M."/>
            <person name="Foster-Nyarko E."/>
            <person name="Jarju S."/>
            <person name="Secka A."/>
            <person name="Antonio M."/>
            <person name="Oren A."/>
            <person name="Chaudhuri R.R."/>
            <person name="La Ragione R."/>
            <person name="Hildebrand F."/>
            <person name="Pallen M.J."/>
        </authorList>
    </citation>
    <scope>NUCLEOTIDE SEQUENCE</scope>
    <source>
        <strain evidence="2">CHK199-13235</strain>
    </source>
</reference>
<organism evidence="2 3">
    <name type="scientific">Candidatus Merdivicinus excrementipullorum</name>
    <dbReference type="NCBI Taxonomy" id="2840867"/>
    <lineage>
        <taxon>Bacteria</taxon>
        <taxon>Bacillati</taxon>
        <taxon>Bacillota</taxon>
        <taxon>Clostridia</taxon>
        <taxon>Eubacteriales</taxon>
        <taxon>Oscillospiraceae</taxon>
        <taxon>Oscillospiraceae incertae sedis</taxon>
        <taxon>Candidatus Merdivicinus</taxon>
    </lineage>
</organism>
<dbReference type="InterPro" id="IPR038071">
    <property type="entry name" value="UROD/MetE-like_sf"/>
</dbReference>
<dbReference type="AlphaFoldDB" id="A0A9D1FPV7"/>
<name>A0A9D1FPV7_9FIRM</name>